<feature type="transmembrane region" description="Helical" evidence="8">
    <location>
        <begin position="202"/>
        <end position="221"/>
    </location>
</feature>
<comment type="subcellular location">
    <subcellularLocation>
        <location evidence="1">Membrane</location>
        <topology evidence="1">Multi-pass membrane protein</topology>
    </subcellularLocation>
</comment>
<organism evidence="9 10">
    <name type="scientific">Tothia fuscella</name>
    <dbReference type="NCBI Taxonomy" id="1048955"/>
    <lineage>
        <taxon>Eukaryota</taxon>
        <taxon>Fungi</taxon>
        <taxon>Dikarya</taxon>
        <taxon>Ascomycota</taxon>
        <taxon>Pezizomycotina</taxon>
        <taxon>Dothideomycetes</taxon>
        <taxon>Pleosporomycetidae</taxon>
        <taxon>Venturiales</taxon>
        <taxon>Cylindrosympodiaceae</taxon>
        <taxon>Tothia</taxon>
    </lineage>
</organism>
<sequence length="664" mass="71638">MSQSADVVVPIPLSQGVGYGVVVGLGVAFALGMTAVTKLLKKYLGEDNKTTETFMVANRSVGTGLTASAVISSWTYTTALLGSPYLTYKYGIALPIWWANGQSVMICCFAYLAIQAKLKVQNAHTLLELIKIRYGTIAHIVWIFLALLNNLLNFISMLIGASTAVSSLTGIDIVAATFLLPLGVVVYTYFGGIRATFLTDYIHTFIIMIILVWFTIKVLVIKEIGSIGALYDLLKALPTEGSVVGNHKGSYLTMTSKESLFFGIIHITTNFGIVVMDTGFWQKGFAADVAAAVPGYILGGNAYFAIPWAFGTVVGLGTRVLESTPAFPTYPRPMTAAEVSGGLVLPYVSQAVAGKGGAVAILLILFMACTSVSSAQLIAMSSIFSFDVYGTYINKSATDKQLIRASHVGVIGSALFVSAVATGFHKGGVDLNWTLYMLGIVVCPGTFPTCFALLWKGQTKAAPTISPIIGMLAGFAVWFGTAYAYSGEISIVSTGQTLPCMFGCLASSFVPLPLTLAISWIWPSTFEWEEFLTIKKVDDTVNHQVLDQSSYFSPERVKYMKRMSKIAAYWAVATFLGQIVIWPLPMYGARMIFGRSFFVAWVVISLIWLWLALIIANFYPLLDGGIKQIWTVAKGKVVKGEEDRTSSSGNSTFDTVGVSVPKVE</sequence>
<dbReference type="InterPro" id="IPR001734">
    <property type="entry name" value="Na/solute_symporter"/>
</dbReference>
<evidence type="ECO:0000313" key="10">
    <source>
        <dbReference type="Proteomes" id="UP000800235"/>
    </source>
</evidence>
<dbReference type="EMBL" id="MU007042">
    <property type="protein sequence ID" value="KAF2429967.1"/>
    <property type="molecule type" value="Genomic_DNA"/>
</dbReference>
<keyword evidence="3 8" id="KW-0812">Transmembrane</keyword>
<evidence type="ECO:0000256" key="1">
    <source>
        <dbReference type="ARBA" id="ARBA00004141"/>
    </source>
</evidence>
<feature type="transmembrane region" description="Helical" evidence="8">
    <location>
        <begin position="566"/>
        <end position="585"/>
    </location>
</feature>
<dbReference type="GO" id="GO:0005886">
    <property type="term" value="C:plasma membrane"/>
    <property type="evidence" value="ECO:0007669"/>
    <property type="project" value="TreeGrafter"/>
</dbReference>
<feature type="transmembrane region" description="Helical" evidence="8">
    <location>
        <begin position="498"/>
        <end position="522"/>
    </location>
</feature>
<comment type="similarity">
    <text evidence="2 6">Belongs to the sodium:solute symporter (SSF) (TC 2.A.21) family.</text>
</comment>
<keyword evidence="5 8" id="KW-0472">Membrane</keyword>
<evidence type="ECO:0000256" key="3">
    <source>
        <dbReference type="ARBA" id="ARBA00022692"/>
    </source>
</evidence>
<dbReference type="InterPro" id="IPR031155">
    <property type="entry name" value="DUR"/>
</dbReference>
<reference evidence="9" key="1">
    <citation type="journal article" date="2020" name="Stud. Mycol.">
        <title>101 Dothideomycetes genomes: a test case for predicting lifestyles and emergence of pathogens.</title>
        <authorList>
            <person name="Haridas S."/>
            <person name="Albert R."/>
            <person name="Binder M."/>
            <person name="Bloem J."/>
            <person name="Labutti K."/>
            <person name="Salamov A."/>
            <person name="Andreopoulos B."/>
            <person name="Baker S."/>
            <person name="Barry K."/>
            <person name="Bills G."/>
            <person name="Bluhm B."/>
            <person name="Cannon C."/>
            <person name="Castanera R."/>
            <person name="Culley D."/>
            <person name="Daum C."/>
            <person name="Ezra D."/>
            <person name="Gonzalez J."/>
            <person name="Henrissat B."/>
            <person name="Kuo A."/>
            <person name="Liang C."/>
            <person name="Lipzen A."/>
            <person name="Lutzoni F."/>
            <person name="Magnuson J."/>
            <person name="Mondo S."/>
            <person name="Nolan M."/>
            <person name="Ohm R."/>
            <person name="Pangilinan J."/>
            <person name="Park H.-J."/>
            <person name="Ramirez L."/>
            <person name="Alfaro M."/>
            <person name="Sun H."/>
            <person name="Tritt A."/>
            <person name="Yoshinaga Y."/>
            <person name="Zwiers L.-H."/>
            <person name="Turgeon B."/>
            <person name="Goodwin S."/>
            <person name="Spatafora J."/>
            <person name="Crous P."/>
            <person name="Grigoriev I."/>
        </authorList>
    </citation>
    <scope>NUCLEOTIDE SEQUENCE</scope>
    <source>
        <strain evidence="9">CBS 130266</strain>
    </source>
</reference>
<feature type="transmembrane region" description="Helical" evidence="8">
    <location>
        <begin position="56"/>
        <end position="76"/>
    </location>
</feature>
<evidence type="ECO:0000256" key="2">
    <source>
        <dbReference type="ARBA" id="ARBA00006434"/>
    </source>
</evidence>
<dbReference type="Proteomes" id="UP000800235">
    <property type="component" value="Unassembled WGS sequence"/>
</dbReference>
<evidence type="ECO:0000313" key="9">
    <source>
        <dbReference type="EMBL" id="KAF2429967.1"/>
    </source>
</evidence>
<evidence type="ECO:0000256" key="4">
    <source>
        <dbReference type="ARBA" id="ARBA00022989"/>
    </source>
</evidence>
<feature type="transmembrane region" description="Helical" evidence="8">
    <location>
        <begin position="171"/>
        <end position="190"/>
    </location>
</feature>
<dbReference type="AlphaFoldDB" id="A0A9P4TYK3"/>
<gene>
    <name evidence="9" type="ORF">EJ08DRAFT_716142</name>
</gene>
<evidence type="ECO:0000256" key="6">
    <source>
        <dbReference type="RuleBase" id="RU362091"/>
    </source>
</evidence>
<keyword evidence="10" id="KW-1185">Reference proteome</keyword>
<feature type="transmembrane region" description="Helical" evidence="8">
    <location>
        <begin position="96"/>
        <end position="114"/>
    </location>
</feature>
<dbReference type="PANTHER" id="PTHR46154:SF1">
    <property type="entry name" value="ACTIVE TRANSPORTER, PUTATIVE (AFU_ORTHOLOGUE AFUA_1G17570)-RELATED"/>
    <property type="match status" value="1"/>
</dbReference>
<dbReference type="GO" id="GO:0015204">
    <property type="term" value="F:urea transmembrane transporter activity"/>
    <property type="evidence" value="ECO:0007669"/>
    <property type="project" value="InterPro"/>
</dbReference>
<dbReference type="PANTHER" id="PTHR46154">
    <property type="match status" value="1"/>
</dbReference>
<name>A0A9P4TYK3_9PEZI</name>
<dbReference type="Gene3D" id="1.20.1730.10">
    <property type="entry name" value="Sodium/glucose cotransporter"/>
    <property type="match status" value="1"/>
</dbReference>
<proteinExistence type="inferred from homology"/>
<evidence type="ECO:0000256" key="5">
    <source>
        <dbReference type="ARBA" id="ARBA00023136"/>
    </source>
</evidence>
<feature type="transmembrane region" description="Helical" evidence="8">
    <location>
        <begin position="134"/>
        <end position="159"/>
    </location>
</feature>
<feature type="transmembrane region" description="Helical" evidence="8">
    <location>
        <begin position="402"/>
        <end position="421"/>
    </location>
</feature>
<dbReference type="Pfam" id="PF00474">
    <property type="entry name" value="SSF"/>
    <property type="match status" value="1"/>
</dbReference>
<dbReference type="CDD" id="cd11476">
    <property type="entry name" value="SLC5sbd_DUR3"/>
    <property type="match status" value="1"/>
</dbReference>
<dbReference type="InterPro" id="IPR038377">
    <property type="entry name" value="Na/Glc_symporter_sf"/>
</dbReference>
<keyword evidence="4 8" id="KW-1133">Transmembrane helix</keyword>
<feature type="transmembrane region" description="Helical" evidence="8">
    <location>
        <begin position="433"/>
        <end position="455"/>
    </location>
</feature>
<feature type="transmembrane region" description="Helical" evidence="8">
    <location>
        <begin position="597"/>
        <end position="619"/>
    </location>
</feature>
<dbReference type="PROSITE" id="PS50283">
    <property type="entry name" value="NA_SOLUT_SYMP_3"/>
    <property type="match status" value="1"/>
</dbReference>
<feature type="transmembrane region" description="Helical" evidence="8">
    <location>
        <begin position="260"/>
        <end position="281"/>
    </location>
</feature>
<accession>A0A9P4TYK3</accession>
<protein>
    <submittedName>
        <fullName evidence="9">SSS family solute:Na+ symporter</fullName>
    </submittedName>
</protein>
<feature type="region of interest" description="Disordered" evidence="7">
    <location>
        <begin position="641"/>
        <end position="664"/>
    </location>
</feature>
<dbReference type="OrthoDB" id="6132759at2759"/>
<feature type="transmembrane region" description="Helical" evidence="8">
    <location>
        <begin position="467"/>
        <end position="486"/>
    </location>
</feature>
<feature type="transmembrane region" description="Helical" evidence="8">
    <location>
        <begin position="16"/>
        <end position="36"/>
    </location>
</feature>
<evidence type="ECO:0000256" key="7">
    <source>
        <dbReference type="SAM" id="MobiDB-lite"/>
    </source>
</evidence>
<evidence type="ECO:0000256" key="8">
    <source>
        <dbReference type="SAM" id="Phobius"/>
    </source>
</evidence>
<feature type="transmembrane region" description="Helical" evidence="8">
    <location>
        <begin position="357"/>
        <end position="390"/>
    </location>
</feature>
<comment type="caution">
    <text evidence="9">The sequence shown here is derived from an EMBL/GenBank/DDBJ whole genome shotgun (WGS) entry which is preliminary data.</text>
</comment>